<dbReference type="InterPro" id="IPR010730">
    <property type="entry name" value="HET"/>
</dbReference>
<dbReference type="Pfam" id="PF26640">
    <property type="entry name" value="DUF8212"/>
    <property type="match status" value="1"/>
</dbReference>
<dbReference type="EMBL" id="KN831951">
    <property type="protein sequence ID" value="KIO10784.1"/>
    <property type="molecule type" value="Genomic_DNA"/>
</dbReference>
<organism evidence="3 4">
    <name type="scientific">Pisolithus tinctorius Marx 270</name>
    <dbReference type="NCBI Taxonomy" id="870435"/>
    <lineage>
        <taxon>Eukaryota</taxon>
        <taxon>Fungi</taxon>
        <taxon>Dikarya</taxon>
        <taxon>Basidiomycota</taxon>
        <taxon>Agaricomycotina</taxon>
        <taxon>Agaricomycetes</taxon>
        <taxon>Agaricomycetidae</taxon>
        <taxon>Boletales</taxon>
        <taxon>Sclerodermatineae</taxon>
        <taxon>Pisolithaceae</taxon>
        <taxon>Pisolithus</taxon>
    </lineage>
</organism>
<reference evidence="4" key="2">
    <citation type="submission" date="2015-01" db="EMBL/GenBank/DDBJ databases">
        <title>Evolutionary Origins and Diversification of the Mycorrhizal Mutualists.</title>
        <authorList>
            <consortium name="DOE Joint Genome Institute"/>
            <consortium name="Mycorrhizal Genomics Consortium"/>
            <person name="Kohler A."/>
            <person name="Kuo A."/>
            <person name="Nagy L.G."/>
            <person name="Floudas D."/>
            <person name="Copeland A."/>
            <person name="Barry K.W."/>
            <person name="Cichocki N."/>
            <person name="Veneault-Fourrey C."/>
            <person name="LaButti K."/>
            <person name="Lindquist E.A."/>
            <person name="Lipzen A."/>
            <person name="Lundell T."/>
            <person name="Morin E."/>
            <person name="Murat C."/>
            <person name="Riley R."/>
            <person name="Ohm R."/>
            <person name="Sun H."/>
            <person name="Tunlid A."/>
            <person name="Henrissat B."/>
            <person name="Grigoriev I.V."/>
            <person name="Hibbett D.S."/>
            <person name="Martin F."/>
        </authorList>
    </citation>
    <scope>NUCLEOTIDE SEQUENCE [LARGE SCALE GENOMIC DNA]</scope>
    <source>
        <strain evidence="4">Marx 270</strain>
    </source>
</reference>
<dbReference type="Pfam" id="PF06985">
    <property type="entry name" value="HET"/>
    <property type="match status" value="1"/>
</dbReference>
<dbReference type="OrthoDB" id="2641926at2759"/>
<evidence type="ECO:0000313" key="3">
    <source>
        <dbReference type="EMBL" id="KIO10784.1"/>
    </source>
</evidence>
<feature type="domain" description="DUF8212" evidence="2">
    <location>
        <begin position="249"/>
        <end position="367"/>
    </location>
</feature>
<dbReference type="HOGENOM" id="CLU_000288_138_12_1"/>
<reference evidence="3 4" key="1">
    <citation type="submission" date="2014-04" db="EMBL/GenBank/DDBJ databases">
        <authorList>
            <consortium name="DOE Joint Genome Institute"/>
            <person name="Kuo A."/>
            <person name="Kohler A."/>
            <person name="Costa M.D."/>
            <person name="Nagy L.G."/>
            <person name="Floudas D."/>
            <person name="Copeland A."/>
            <person name="Barry K.W."/>
            <person name="Cichocki N."/>
            <person name="Veneault-Fourrey C."/>
            <person name="LaButti K."/>
            <person name="Lindquist E.A."/>
            <person name="Lipzen A."/>
            <person name="Lundell T."/>
            <person name="Morin E."/>
            <person name="Murat C."/>
            <person name="Sun H."/>
            <person name="Tunlid A."/>
            <person name="Henrissat B."/>
            <person name="Grigoriev I.V."/>
            <person name="Hibbett D.S."/>
            <person name="Martin F."/>
            <person name="Nordberg H.P."/>
            <person name="Cantor M.N."/>
            <person name="Hua S.X."/>
        </authorList>
    </citation>
    <scope>NUCLEOTIDE SEQUENCE [LARGE SCALE GENOMIC DNA]</scope>
    <source>
        <strain evidence="3 4">Marx 270</strain>
    </source>
</reference>
<dbReference type="Proteomes" id="UP000054217">
    <property type="component" value="Unassembled WGS sequence"/>
</dbReference>
<evidence type="ECO:0000259" key="1">
    <source>
        <dbReference type="Pfam" id="PF06985"/>
    </source>
</evidence>
<dbReference type="STRING" id="870435.A0A0C3PQH9"/>
<protein>
    <submittedName>
        <fullName evidence="3">Uncharacterized protein</fullName>
    </submittedName>
</protein>
<dbReference type="AlphaFoldDB" id="A0A0C3PQH9"/>
<gene>
    <name evidence="3" type="ORF">M404DRAFT_995245</name>
</gene>
<name>A0A0C3PQH9_PISTI</name>
<dbReference type="InterPro" id="IPR058525">
    <property type="entry name" value="DUF8212"/>
</dbReference>
<evidence type="ECO:0000313" key="4">
    <source>
        <dbReference type="Proteomes" id="UP000054217"/>
    </source>
</evidence>
<dbReference type="InParanoid" id="A0A0C3PQH9"/>
<feature type="domain" description="Heterokaryon incompatibility" evidence="1">
    <location>
        <begin position="36"/>
        <end position="133"/>
    </location>
</feature>
<dbReference type="PANTHER" id="PTHR10622:SF10">
    <property type="entry name" value="HET DOMAIN-CONTAINING PROTEIN"/>
    <property type="match status" value="1"/>
</dbReference>
<dbReference type="PANTHER" id="PTHR10622">
    <property type="entry name" value="HET DOMAIN-CONTAINING PROTEIN"/>
    <property type="match status" value="1"/>
</dbReference>
<proteinExistence type="predicted"/>
<keyword evidence="4" id="KW-1185">Reference proteome</keyword>
<sequence length="799" mass="91332">MRLLYVKAVLERENNVQKVGPKSEVLRELDDRTVHYAILSHRWGSEVSYEELIGLMAMGEQDRAEVRSRDGYQKIIRSCERAMQDGYTWLWIDTCCIDKRSSAELSEAINSMYRWYQNSQKCYAYLNDVEESTFPPERNDSKFGRSNGWPEWFERGWTLQELIAPKRIEFFNKNWVSIGSKASLADMLQKVTHIPREVLLNTPTEQRPCIAQIMSWAADRKTTRVEDRAYSLMGLFGVNMPMLYGEGQKAFQRLQLEIIRASSDHTIFAWDPFGRIRRPGNILADDPSYFRGCHRIKQVEPAHFVFDLTRYIRQHELSNHWFNNVTRRHRLASWHDIVHGQQYRTISITNTGVQVWLPVIPYHGSLSTVKAVVASHQMELVTIDLAFYRSAFERSFDPTGIYKTYPEFKALCLAYTDETRHDLKLDDTNASYHGFTRCGTFPREITGDTVTLLSHVSDLIVVVYTNSDARSRFAVGLGYYSDLGWVHVACDESSTNQEETGTPWADFAKKAYDMMWGARAHHAQQGTPAHGYNGNSIKHAHFPRSIWAARVAWGRWNTGNSTVVVDVEQCPGCCLGPIARTDTTNDRDGLDMPGLMMITLPSHRLLLDGRSVWLHECSRGTSLGDYGDCIGGNFTRHGNIFEDMRTLGIDPENPAYHPVVNRFSSTSDEEFAATIISRSDDSMLSRPIGLSLPSSRHFVLLLKALSTHLSDKHLVITNVQYSHHGWETRIGSNEDSKMDNGSRSTKPGDFTTLCSVASPQVWRRQLACVQRRKRFREIREHFYALVNPVHALLTIPPTP</sequence>
<accession>A0A0C3PQH9</accession>
<evidence type="ECO:0000259" key="2">
    <source>
        <dbReference type="Pfam" id="PF26640"/>
    </source>
</evidence>